<organism>
    <name type="scientific">Culex quinquefasciatus</name>
    <name type="common">Southern house mosquito</name>
    <name type="synonym">Culex pungens</name>
    <dbReference type="NCBI Taxonomy" id="7176"/>
    <lineage>
        <taxon>Eukaryota</taxon>
        <taxon>Metazoa</taxon>
        <taxon>Ecdysozoa</taxon>
        <taxon>Arthropoda</taxon>
        <taxon>Hexapoda</taxon>
        <taxon>Insecta</taxon>
        <taxon>Pterygota</taxon>
        <taxon>Neoptera</taxon>
        <taxon>Endopterygota</taxon>
        <taxon>Diptera</taxon>
        <taxon>Nematocera</taxon>
        <taxon>Culicoidea</taxon>
        <taxon>Culicidae</taxon>
        <taxon>Culicinae</taxon>
        <taxon>Culicini</taxon>
        <taxon>Culex</taxon>
        <taxon>Culex</taxon>
    </lineage>
</organism>
<reference evidence="11" key="1">
    <citation type="submission" date="2007-03" db="EMBL/GenBank/DDBJ databases">
        <title>Annotation of Culex pipiens quinquefasciatus.</title>
        <authorList>
            <consortium name="The Broad Institute Genome Sequencing Platform"/>
            <person name="Atkinson P.W."/>
            <person name="Hemingway J."/>
            <person name="Christensen B.M."/>
            <person name="Higgs S."/>
            <person name="Kodira C."/>
            <person name="Hannick L."/>
            <person name="Megy K."/>
            <person name="O'Leary S."/>
            <person name="Pearson M."/>
            <person name="Haas B.J."/>
            <person name="Mauceli E."/>
            <person name="Wortman J.R."/>
            <person name="Lee N.H."/>
            <person name="Guigo R."/>
            <person name="Stanke M."/>
            <person name="Alvarado L."/>
            <person name="Amedeo P."/>
            <person name="Antoine C.H."/>
            <person name="Arensburger P."/>
            <person name="Bidwell S.L."/>
            <person name="Crawford M."/>
            <person name="Camaro F."/>
            <person name="Devon K."/>
            <person name="Engels R."/>
            <person name="Hammond M."/>
            <person name="Howarth C."/>
            <person name="Koehrsen M."/>
            <person name="Lawson D."/>
            <person name="Montgomery P."/>
            <person name="Nene V."/>
            <person name="Nusbaum C."/>
            <person name="Puiu D."/>
            <person name="Romero-Severson J."/>
            <person name="Severson D.W."/>
            <person name="Shumway M."/>
            <person name="Sisk P."/>
            <person name="Stolte C."/>
            <person name="Zeng Q."/>
            <person name="Eisenstadt E."/>
            <person name="Fraser-Liggett C."/>
            <person name="Strausberg R."/>
            <person name="Galagan J."/>
            <person name="Birren B."/>
            <person name="Collins F.H."/>
        </authorList>
    </citation>
    <scope>NUCLEOTIDE SEQUENCE [LARGE SCALE GENOMIC DNA]</scope>
    <source>
        <strain evidence="11">JHB</strain>
    </source>
</reference>
<evidence type="ECO:0000256" key="4">
    <source>
        <dbReference type="ARBA" id="ARBA00022833"/>
    </source>
</evidence>
<evidence type="ECO:0000256" key="8">
    <source>
        <dbReference type="PROSITE-ProRule" id="PRU00094"/>
    </source>
</evidence>
<keyword evidence="13" id="KW-1185">Reference proteome</keyword>
<dbReference type="VEuPathDB" id="VectorBase:CPIJ004199"/>
<evidence type="ECO:0000313" key="13">
    <source>
        <dbReference type="Proteomes" id="UP000002320"/>
    </source>
</evidence>
<evidence type="ECO:0000313" key="11">
    <source>
        <dbReference type="EMBL" id="EDS42992.1"/>
    </source>
</evidence>
<dbReference type="InParanoid" id="B0WBX8"/>
<dbReference type="Proteomes" id="UP000002320">
    <property type="component" value="Unassembled WGS sequence"/>
</dbReference>
<keyword evidence="4" id="KW-0862">Zinc</keyword>
<evidence type="ECO:0000256" key="1">
    <source>
        <dbReference type="ARBA" id="ARBA00004123"/>
    </source>
</evidence>
<evidence type="ECO:0000256" key="7">
    <source>
        <dbReference type="ARBA" id="ARBA00023242"/>
    </source>
</evidence>
<feature type="compositionally biased region" description="Acidic residues" evidence="9">
    <location>
        <begin position="688"/>
        <end position="699"/>
    </location>
</feature>
<dbReference type="OMA" id="EEMDLTM"/>
<keyword evidence="2" id="KW-0479">Metal-binding</keyword>
<feature type="region of interest" description="Disordered" evidence="9">
    <location>
        <begin position="143"/>
        <end position="183"/>
    </location>
</feature>
<feature type="compositionally biased region" description="Basic and acidic residues" evidence="9">
    <location>
        <begin position="267"/>
        <end position="277"/>
    </location>
</feature>
<keyword evidence="3 8" id="KW-0863">Zinc-finger</keyword>
<dbReference type="Gene3D" id="3.30.50.10">
    <property type="entry name" value="Erythroid Transcription Factor GATA-1, subunit A"/>
    <property type="match status" value="1"/>
</dbReference>
<sequence length="720" mass="79158">MGYNSSEKLEHLIASSPASLAAKASAEQDAIAALQALRNNNNHTKPVTSVLSKTHLENLHANSVSVIPIESMKISHQQQQQQQQHHQQPTIIHHQTIHLQQQQQQHQPKQQPLIQVKNLTQLQQEHLETAAVLMDISKKVIISPPSSNPQSPSLIAAEQQQQQKLQQQQQHHQQQQQQHQQQYQTINNNNQSQLQSIKSSVIKPHDFAHQNHLKRSPSSEEMDLTMKRVKVEPNILSPTLPATTLVKKNVIKRENLDAMDLGGGTLVDDHASQHSDSADSSDSGRLQMDISSQDAGSECTTDEIKRSNNNNNNNHHNSQLDHIGRETPDSLNSLEEQQHLQQAQIHLGQQFSALADGADPATTQLWQALAHNTNLIVNGAGNEATQLLRKMINARTLGLQFSPSIQLTPGVSLMKQAEANRTINQGRRKQSCPIRTTPVEGNSPNTTMEALKLTNKSGVTTVVTNSSGGGSPINLDASSHPNQLNRANILFRTKTVVDSPLPTTTIESNSGAASPQLLKNVPAPQQSQTPQQQQSPQNQNSQQNSQQKDMSCTNCGTTTTTIWRRNIRGEMVCNACGLYFKLHGVNRPHTMRRDTIHTRRRRPKGDKSTRRKSIKQDGATVEPIDNGVVEGAADLQALQNHNLLIALRDAARATPPNFPMPPAFQHYLRVTQQNFDASGGGGVGQDMDAGEDSGPENDIDSCNLPLNLVATQLGSDSSQH</sequence>
<feature type="region of interest" description="Disordered" evidence="9">
    <location>
        <begin position="424"/>
        <end position="446"/>
    </location>
</feature>
<feature type="region of interest" description="Disordered" evidence="9">
    <location>
        <begin position="590"/>
        <end position="617"/>
    </location>
</feature>
<reference evidence="12" key="2">
    <citation type="submission" date="2020-05" db="UniProtKB">
        <authorList>
            <consortium name="EnsemblMetazoa"/>
        </authorList>
    </citation>
    <scope>IDENTIFICATION</scope>
    <source>
        <strain evidence="12">JHB</strain>
    </source>
</reference>
<evidence type="ECO:0000256" key="9">
    <source>
        <dbReference type="SAM" id="MobiDB-lite"/>
    </source>
</evidence>
<dbReference type="STRING" id="7176.B0WBX8"/>
<dbReference type="SMART" id="SM00401">
    <property type="entry name" value="ZnF_GATA"/>
    <property type="match status" value="1"/>
</dbReference>
<dbReference type="PANTHER" id="PTHR10071:SF337">
    <property type="entry name" value="GATA-BINDING FACTOR A"/>
    <property type="match status" value="1"/>
</dbReference>
<dbReference type="FunFam" id="3.30.50.10:FF:000002">
    <property type="entry name" value="Gata transcription factor gatad"/>
    <property type="match status" value="1"/>
</dbReference>
<dbReference type="KEGG" id="cqu:CpipJ_CPIJ004199"/>
<feature type="compositionally biased region" description="Polar residues" evidence="9">
    <location>
        <begin position="289"/>
        <end position="299"/>
    </location>
</feature>
<dbReference type="OrthoDB" id="2162994at2759"/>
<evidence type="ECO:0000313" key="12">
    <source>
        <dbReference type="EnsemblMetazoa" id="CPIJ004199-PA"/>
    </source>
</evidence>
<dbReference type="PRINTS" id="PR00619">
    <property type="entry name" value="GATAZNFINGER"/>
</dbReference>
<gene>
    <name evidence="12" type="primary">6036119</name>
    <name evidence="11" type="ORF">CpipJ_CPIJ004199</name>
</gene>
<dbReference type="SUPFAM" id="SSF57716">
    <property type="entry name" value="Glucocorticoid receptor-like (DNA-binding domain)"/>
    <property type="match status" value="1"/>
</dbReference>
<feature type="compositionally biased region" description="Low complexity" evidence="9">
    <location>
        <begin position="308"/>
        <end position="317"/>
    </location>
</feature>
<name>B0WBX8_CULQU</name>
<evidence type="ECO:0000256" key="2">
    <source>
        <dbReference type="ARBA" id="ARBA00022723"/>
    </source>
</evidence>
<keyword evidence="7" id="KW-0539">Nucleus</keyword>
<feature type="compositionally biased region" description="Basic and acidic residues" evidence="9">
    <location>
        <begin position="318"/>
        <end position="328"/>
    </location>
</feature>
<dbReference type="GO" id="GO:0008270">
    <property type="term" value="F:zinc ion binding"/>
    <property type="evidence" value="ECO:0007669"/>
    <property type="project" value="UniProtKB-KW"/>
</dbReference>
<feature type="region of interest" description="Disordered" evidence="9">
    <location>
        <begin position="675"/>
        <end position="703"/>
    </location>
</feature>
<dbReference type="GO" id="GO:0000981">
    <property type="term" value="F:DNA-binding transcription factor activity, RNA polymerase II-specific"/>
    <property type="evidence" value="ECO:0007669"/>
    <property type="project" value="TreeGrafter"/>
</dbReference>
<dbReference type="PANTHER" id="PTHR10071">
    <property type="entry name" value="TRANSCRIPTION FACTOR GATA FAMILY MEMBER"/>
    <property type="match status" value="1"/>
</dbReference>
<keyword evidence="5" id="KW-0805">Transcription regulation</keyword>
<dbReference type="InterPro" id="IPR013088">
    <property type="entry name" value="Znf_NHR/GATA"/>
</dbReference>
<dbReference type="InterPro" id="IPR039355">
    <property type="entry name" value="Transcription_factor_GATA"/>
</dbReference>
<dbReference type="eggNOG" id="KOG1601">
    <property type="taxonomic scope" value="Eukaryota"/>
</dbReference>
<dbReference type="Pfam" id="PF00320">
    <property type="entry name" value="GATA"/>
    <property type="match status" value="1"/>
</dbReference>
<dbReference type="GO" id="GO:0045944">
    <property type="term" value="P:positive regulation of transcription by RNA polymerase II"/>
    <property type="evidence" value="ECO:0007669"/>
    <property type="project" value="TreeGrafter"/>
</dbReference>
<dbReference type="EMBL" id="DS231883">
    <property type="protein sequence ID" value="EDS42992.1"/>
    <property type="molecule type" value="Genomic_DNA"/>
</dbReference>
<dbReference type="PROSITE" id="PS00344">
    <property type="entry name" value="GATA_ZN_FINGER_1"/>
    <property type="match status" value="1"/>
</dbReference>
<dbReference type="EnsemblMetazoa" id="CPIJ004199-RA">
    <property type="protein sequence ID" value="CPIJ004199-PA"/>
    <property type="gene ID" value="CPIJ004199"/>
</dbReference>
<evidence type="ECO:0000256" key="5">
    <source>
        <dbReference type="ARBA" id="ARBA00023015"/>
    </source>
</evidence>
<feature type="compositionally biased region" description="Basic residues" evidence="9">
    <location>
        <begin position="598"/>
        <end position="613"/>
    </location>
</feature>
<evidence type="ECO:0000256" key="6">
    <source>
        <dbReference type="ARBA" id="ARBA00023163"/>
    </source>
</evidence>
<evidence type="ECO:0000256" key="3">
    <source>
        <dbReference type="ARBA" id="ARBA00022771"/>
    </source>
</evidence>
<feature type="compositionally biased region" description="Low complexity" evidence="9">
    <location>
        <begin position="524"/>
        <end position="554"/>
    </location>
</feature>
<dbReference type="VEuPathDB" id="VectorBase:CQUJHB012906"/>
<dbReference type="GO" id="GO:0045165">
    <property type="term" value="P:cell fate commitment"/>
    <property type="evidence" value="ECO:0007669"/>
    <property type="project" value="TreeGrafter"/>
</dbReference>
<protein>
    <submittedName>
        <fullName evidence="11 12">GATA transcription factor GATAb-2</fullName>
    </submittedName>
</protein>
<feature type="domain" description="GATA-type" evidence="10">
    <location>
        <begin position="546"/>
        <end position="599"/>
    </location>
</feature>
<dbReference type="AlphaFoldDB" id="B0WBX8"/>
<keyword evidence="6" id="KW-0804">Transcription</keyword>
<feature type="region of interest" description="Disordered" evidence="9">
    <location>
        <begin position="522"/>
        <end position="554"/>
    </location>
</feature>
<dbReference type="HOGENOM" id="CLU_023430_0_0_1"/>
<dbReference type="PROSITE" id="PS50114">
    <property type="entry name" value="GATA_ZN_FINGER_2"/>
    <property type="match status" value="1"/>
</dbReference>
<dbReference type="GO" id="GO:0000978">
    <property type="term" value="F:RNA polymerase II cis-regulatory region sequence-specific DNA binding"/>
    <property type="evidence" value="ECO:0007669"/>
    <property type="project" value="TreeGrafter"/>
</dbReference>
<dbReference type="GO" id="GO:0000122">
    <property type="term" value="P:negative regulation of transcription by RNA polymerase II"/>
    <property type="evidence" value="ECO:0007669"/>
    <property type="project" value="TreeGrafter"/>
</dbReference>
<accession>B0WBX8</accession>
<dbReference type="GO" id="GO:0005634">
    <property type="term" value="C:nucleus"/>
    <property type="evidence" value="ECO:0007669"/>
    <property type="project" value="UniProtKB-SubCell"/>
</dbReference>
<comment type="subcellular location">
    <subcellularLocation>
        <location evidence="1">Nucleus</location>
    </subcellularLocation>
</comment>
<feature type="region of interest" description="Disordered" evidence="9">
    <location>
        <begin position="264"/>
        <end position="338"/>
    </location>
</feature>
<evidence type="ECO:0000259" key="10">
    <source>
        <dbReference type="PROSITE" id="PS50114"/>
    </source>
</evidence>
<proteinExistence type="predicted"/>
<feature type="compositionally biased region" description="Polar residues" evidence="9">
    <location>
        <begin position="329"/>
        <end position="338"/>
    </location>
</feature>
<dbReference type="InterPro" id="IPR000679">
    <property type="entry name" value="Znf_GATA"/>
</dbReference>
<dbReference type="CDD" id="cd00202">
    <property type="entry name" value="ZnF_GATA"/>
    <property type="match status" value="1"/>
</dbReference>